<evidence type="ECO:0000313" key="4">
    <source>
        <dbReference type="Proteomes" id="UP000648722"/>
    </source>
</evidence>
<dbReference type="Pfam" id="PF18557">
    <property type="entry name" value="NepR"/>
    <property type="match status" value="1"/>
</dbReference>
<name>A0ABQ1XMQ3_9PROT</name>
<reference evidence="4" key="1">
    <citation type="journal article" date="2019" name="Int. J. Syst. Evol. Microbiol.">
        <title>The Global Catalogue of Microorganisms (GCM) 10K type strain sequencing project: providing services to taxonomists for standard genome sequencing and annotation.</title>
        <authorList>
            <consortium name="The Broad Institute Genomics Platform"/>
            <consortium name="The Broad Institute Genome Sequencing Center for Infectious Disease"/>
            <person name="Wu L."/>
            <person name="Ma J."/>
        </authorList>
    </citation>
    <scope>NUCLEOTIDE SEQUENCE [LARGE SCALE GENOMIC DNA]</scope>
    <source>
        <strain evidence="4">CGMCC 1.12766</strain>
    </source>
</reference>
<feature type="domain" description="Anti-sigma factor NepR" evidence="2">
    <location>
        <begin position="29"/>
        <end position="61"/>
    </location>
</feature>
<feature type="compositionally biased region" description="Basic and acidic residues" evidence="1">
    <location>
        <begin position="80"/>
        <end position="90"/>
    </location>
</feature>
<feature type="region of interest" description="Disordered" evidence="1">
    <location>
        <begin position="58"/>
        <end position="90"/>
    </location>
</feature>
<dbReference type="RefSeq" id="WP_188451656.1">
    <property type="nucleotide sequence ID" value="NZ_BMFS01000004.1"/>
</dbReference>
<dbReference type="InterPro" id="IPR041649">
    <property type="entry name" value="NepR"/>
</dbReference>
<sequence length="90" mass="9661">MSQNAKDHMPDPARGTRDRAEAGQSARRRVLGDQLRAYYDSVTSEPVPDTLTELMAALARKSAAAQQPGDETEDTAEDGASGRDGNDDRA</sequence>
<organism evidence="3 4">
    <name type="scientific">Glycocaulis albus</name>
    <dbReference type="NCBI Taxonomy" id="1382801"/>
    <lineage>
        <taxon>Bacteria</taxon>
        <taxon>Pseudomonadati</taxon>
        <taxon>Pseudomonadota</taxon>
        <taxon>Alphaproteobacteria</taxon>
        <taxon>Maricaulales</taxon>
        <taxon>Maricaulaceae</taxon>
        <taxon>Glycocaulis</taxon>
    </lineage>
</organism>
<accession>A0ABQ1XMQ3</accession>
<proteinExistence type="predicted"/>
<feature type="region of interest" description="Disordered" evidence="1">
    <location>
        <begin position="1"/>
        <end position="29"/>
    </location>
</feature>
<comment type="caution">
    <text evidence="3">The sequence shown here is derived from an EMBL/GenBank/DDBJ whole genome shotgun (WGS) entry which is preliminary data.</text>
</comment>
<dbReference type="Proteomes" id="UP000648722">
    <property type="component" value="Unassembled WGS sequence"/>
</dbReference>
<evidence type="ECO:0000259" key="2">
    <source>
        <dbReference type="Pfam" id="PF18557"/>
    </source>
</evidence>
<protein>
    <recommendedName>
        <fullName evidence="2">Anti-sigma factor NepR domain-containing protein</fullName>
    </recommendedName>
</protein>
<evidence type="ECO:0000313" key="3">
    <source>
        <dbReference type="EMBL" id="GGG97857.1"/>
    </source>
</evidence>
<dbReference type="EMBL" id="BMFS01000004">
    <property type="protein sequence ID" value="GGG97857.1"/>
    <property type="molecule type" value="Genomic_DNA"/>
</dbReference>
<gene>
    <name evidence="3" type="ORF">GCM10007420_12040</name>
</gene>
<evidence type="ECO:0000256" key="1">
    <source>
        <dbReference type="SAM" id="MobiDB-lite"/>
    </source>
</evidence>
<feature type="compositionally biased region" description="Basic and acidic residues" evidence="1">
    <location>
        <begin position="1"/>
        <end position="21"/>
    </location>
</feature>
<keyword evidence="4" id="KW-1185">Reference proteome</keyword>